<protein>
    <submittedName>
        <fullName evidence="2">Uncharacterized protein</fullName>
    </submittedName>
</protein>
<dbReference type="EMBL" id="JAOCQF010000001">
    <property type="protein sequence ID" value="MCT8329979.1"/>
    <property type="molecule type" value="Genomic_DNA"/>
</dbReference>
<organism evidence="2 3">
    <name type="scientific">Albidovulum sediminis</name>
    <dbReference type="NCBI Taxonomy" id="3066345"/>
    <lineage>
        <taxon>Bacteria</taxon>
        <taxon>Pseudomonadati</taxon>
        <taxon>Pseudomonadota</taxon>
        <taxon>Alphaproteobacteria</taxon>
        <taxon>Rhodobacterales</taxon>
        <taxon>Paracoccaceae</taxon>
        <taxon>Albidovulum</taxon>
    </lineage>
</organism>
<keyword evidence="1" id="KW-0472">Membrane</keyword>
<dbReference type="RefSeq" id="WP_261495588.1">
    <property type="nucleotide sequence ID" value="NZ_JAOCQF010000001.1"/>
</dbReference>
<comment type="caution">
    <text evidence="2">The sequence shown here is derived from an EMBL/GenBank/DDBJ whole genome shotgun (WGS) entry which is preliminary data.</text>
</comment>
<sequence length="173" mass="18556">MAYDLLAMLAAGFGVAGVLLFLRWVSRGRLPKWLVPASAGAAMIAFSVWNEYTWYPRIRAALPESVRIVAAPVDTVPYQPWTYIFPLTKRFVAVDLGSAVHSETAPDQFVAPVLVVARWGRTERLPVAFDCAGGRRADVFLNAAPGSEGPIEGAEWVTPGPGDELLAAACNGG</sequence>
<evidence type="ECO:0000313" key="3">
    <source>
        <dbReference type="Proteomes" id="UP001205601"/>
    </source>
</evidence>
<evidence type="ECO:0000256" key="1">
    <source>
        <dbReference type="SAM" id="Phobius"/>
    </source>
</evidence>
<reference evidence="3" key="1">
    <citation type="submission" date="2023-07" db="EMBL/GenBank/DDBJ databases">
        <title>Defluviimonas sediminis sp. nov., isolated from mangrove sediment.</title>
        <authorList>
            <person name="Liu L."/>
            <person name="Li J."/>
            <person name="Huang Y."/>
            <person name="Pan J."/>
            <person name="Li M."/>
        </authorList>
    </citation>
    <scope>NUCLEOTIDE SEQUENCE [LARGE SCALE GENOMIC DNA]</scope>
    <source>
        <strain evidence="3">FT324</strain>
    </source>
</reference>
<keyword evidence="1" id="KW-1133">Transmembrane helix</keyword>
<gene>
    <name evidence="2" type="ORF">N5I32_10670</name>
</gene>
<dbReference type="Proteomes" id="UP001205601">
    <property type="component" value="Unassembled WGS sequence"/>
</dbReference>
<feature type="transmembrane region" description="Helical" evidence="1">
    <location>
        <begin position="33"/>
        <end position="49"/>
    </location>
</feature>
<name>A0ABT2NM67_9RHOB</name>
<keyword evidence="1" id="KW-0812">Transmembrane</keyword>
<accession>A0ABT2NM67</accession>
<evidence type="ECO:0000313" key="2">
    <source>
        <dbReference type="EMBL" id="MCT8329979.1"/>
    </source>
</evidence>
<feature type="transmembrane region" description="Helical" evidence="1">
    <location>
        <begin position="6"/>
        <end position="26"/>
    </location>
</feature>
<keyword evidence="3" id="KW-1185">Reference proteome</keyword>
<proteinExistence type="predicted"/>